<dbReference type="GO" id="GO:0046872">
    <property type="term" value="F:metal ion binding"/>
    <property type="evidence" value="ECO:0007669"/>
    <property type="project" value="UniProtKB-KW"/>
</dbReference>
<evidence type="ECO:0000256" key="8">
    <source>
        <dbReference type="ARBA" id="ARBA00022806"/>
    </source>
</evidence>
<dbReference type="SUPFAM" id="SSF69065">
    <property type="entry name" value="RNase III domain-like"/>
    <property type="match status" value="1"/>
</dbReference>
<dbReference type="FunFam" id="3.40.50.300:FF:000628">
    <property type="entry name" value="Endoribonuclease Dicer"/>
    <property type="match status" value="1"/>
</dbReference>
<dbReference type="InterPro" id="IPR005034">
    <property type="entry name" value="Dicer_dimerisation"/>
</dbReference>
<keyword evidence="11" id="KW-0943">RNA-mediated gene silencing</keyword>
<dbReference type="InterPro" id="IPR003100">
    <property type="entry name" value="PAZ_dom"/>
</dbReference>
<dbReference type="Pfam" id="PF02170">
    <property type="entry name" value="PAZ"/>
    <property type="match status" value="1"/>
</dbReference>
<dbReference type="SMART" id="SM00487">
    <property type="entry name" value="DEXDc"/>
    <property type="match status" value="1"/>
</dbReference>
<name>A0A9P0TUR6_PIEBR</name>
<dbReference type="GO" id="GO:0004530">
    <property type="term" value="F:deoxyribonuclease I activity"/>
    <property type="evidence" value="ECO:0007669"/>
    <property type="project" value="TreeGrafter"/>
</dbReference>
<evidence type="ECO:0000256" key="1">
    <source>
        <dbReference type="ARBA" id="ARBA00001936"/>
    </source>
</evidence>
<dbReference type="GO" id="GO:0003677">
    <property type="term" value="F:DNA binding"/>
    <property type="evidence" value="ECO:0007669"/>
    <property type="project" value="InterPro"/>
</dbReference>
<dbReference type="InterPro" id="IPR014001">
    <property type="entry name" value="Helicase_ATP-bd"/>
</dbReference>
<dbReference type="InterPro" id="IPR036389">
    <property type="entry name" value="RNase_III_sf"/>
</dbReference>
<dbReference type="GO" id="GO:0004525">
    <property type="term" value="F:ribonuclease III activity"/>
    <property type="evidence" value="ECO:0007669"/>
    <property type="project" value="InterPro"/>
</dbReference>
<evidence type="ECO:0000313" key="20">
    <source>
        <dbReference type="EMBL" id="CAH4033818.1"/>
    </source>
</evidence>
<evidence type="ECO:0000256" key="4">
    <source>
        <dbReference type="ARBA" id="ARBA00022723"/>
    </source>
</evidence>
<dbReference type="GO" id="GO:0070578">
    <property type="term" value="C:RISC-loading complex"/>
    <property type="evidence" value="ECO:0007669"/>
    <property type="project" value="TreeGrafter"/>
</dbReference>
<keyword evidence="21" id="KW-1185">Reference proteome</keyword>
<reference evidence="20" key="1">
    <citation type="submission" date="2022-05" db="EMBL/GenBank/DDBJ databases">
        <authorList>
            <person name="Okamura Y."/>
        </authorList>
    </citation>
    <scope>NUCLEOTIDE SEQUENCE</scope>
</reference>
<dbReference type="CDD" id="cd18034">
    <property type="entry name" value="DEXHc_dicer"/>
    <property type="match status" value="1"/>
</dbReference>
<dbReference type="Pfam" id="PF00636">
    <property type="entry name" value="Ribonuclease_3"/>
    <property type="match status" value="1"/>
</dbReference>
<evidence type="ECO:0000259" key="18">
    <source>
        <dbReference type="PROSITE" id="PS51194"/>
    </source>
</evidence>
<proteinExistence type="inferred from homology"/>
<dbReference type="InterPro" id="IPR006935">
    <property type="entry name" value="Helicase/UvrB_N"/>
</dbReference>
<sequence length="1311" mass="151069">MESQSKKLQPRLYQVQLEEICITKNTIIYLPTGSGKTFIAGRLIKRFMNQIKKPWGEGGKRTFFLVNTVPLVNQQKHVIEEMCPVTVGAYSGEDQLDYWNKSKWDSELAQYEVIIMTSQILHDMLTHKYIRVEDINLIIFDECHQAVDEHPMRLIMRHFEGLHGELPRVIGLTATLLNCNVTLHKVEDTLRELEKTFRATIATVHENIKEIFDHSTNPQEILKIYCPSTPSSCKTEAKNLLAGLMKLIHNFQLPVVQKNIQLQHGQRDITSNPKKIQREVANMVQSMSLHIDELGAYGGSLCIIAYTILLERLKRRAFSEEEQLLYTFTITGCTEAKIVLLDEMEDEKGYAKIIKYSSPKIKVLLNILKEYKLTKNDKPLSAIIFTQQRFTSKILYNLLKAVKDSNPQDFGFLKHDFIVGFNVNPYNNTREQYYTKKLSHQALLKFKNRDLNCLISTRVIEEGVDIPQCSLVVRFDLPLDYRSYVQSKGRARNRESKYIMMVNESENAKFLSKYYGFQKLENCLQQLIMGNAKDRASPTEEEVQAAYDDDDIPPFVTPNGNRLFATSAISLLHRYCSTLPADQFTLLTPMWILEYVDTYVPANPVITIVMPIACPIKEPIKGDPFNNLKTAKRSAALKACIKLYEANGFDQHLLPKTYGEIKFEQEDIKQCFLNWPWDDPKEDNKDGTPLAGTKKRVRKHKKVYPSYFNALPSIGKQKFYLHLLKLDVSFAKPTESREIALYDLLKMDEGFGFLTMQPLPDICDFPMYLRVGQVMTNIQMNYACVTLDTAQLQLVKRFHFFIFDQLLAVAKKFVIFDGSVNCLYVVPTIKKTGFDIDWNVMRTHTEIEPIEIPSDKKRASTKATRETHHSKVVTPWYKPYLIPDRYVVTKVLEYMTPQSQFVTNSFETYADYYINKHQLQLLGPQDQPLLEVVRINTKMNCLLPRGTTIKSLSEKQMKLVALAQDDEKPKAFKEIFVPELCTKYDFPSVLWYKAYMLPSIIHRITMLLVAHELRAQISKDINYGKPHPQTGKKWLPIETNINIAKKSLLSQIEEPAANNSIDSEVFYNEDSRERKFRTENRQYIPSPERSRSPHSRISDPVVSISMKESLYQLQKKKMSAEYAWEENAEPIDIERNITEVTLLDIECYDTFAMAPLYDEKNRDFSLPKNRPPIGTAIMPPPLTYSDKIHLLSCKATNNGPELRDVLAALTTINSHDSFNLERVETLGDAFLKFAATLYLFHKFPKLNEGQLTNIKGRLIGNRNLFYAGNRIGLGGRIKVEQFSPRMDFVVPGFLAPQEVINFIEERKDDAE</sequence>
<feature type="region of interest" description="Disordered" evidence="15">
    <location>
        <begin position="1077"/>
        <end position="1097"/>
    </location>
</feature>
<evidence type="ECO:0000256" key="12">
    <source>
        <dbReference type="ARBA" id="ARBA00023211"/>
    </source>
</evidence>
<evidence type="ECO:0000259" key="19">
    <source>
        <dbReference type="PROSITE" id="PS51327"/>
    </source>
</evidence>
<keyword evidence="8" id="KW-0347">Helicase</keyword>
<dbReference type="GO" id="GO:0030422">
    <property type="term" value="P:siRNA processing"/>
    <property type="evidence" value="ECO:0007669"/>
    <property type="project" value="TreeGrafter"/>
</dbReference>
<dbReference type="GO" id="GO:0005737">
    <property type="term" value="C:cytoplasm"/>
    <property type="evidence" value="ECO:0007669"/>
    <property type="project" value="TreeGrafter"/>
</dbReference>
<dbReference type="CDD" id="cd00593">
    <property type="entry name" value="RIBOc"/>
    <property type="match status" value="1"/>
</dbReference>
<accession>A0A9P0TUR6</accession>
<evidence type="ECO:0000256" key="7">
    <source>
        <dbReference type="ARBA" id="ARBA00022801"/>
    </source>
</evidence>
<dbReference type="InterPro" id="IPR000999">
    <property type="entry name" value="RNase_III_dom"/>
</dbReference>
<dbReference type="Gene3D" id="3.40.50.300">
    <property type="entry name" value="P-loop containing nucleotide triphosphate hydrolases"/>
    <property type="match status" value="2"/>
</dbReference>
<dbReference type="GO" id="GO:0004386">
    <property type="term" value="F:helicase activity"/>
    <property type="evidence" value="ECO:0007669"/>
    <property type="project" value="UniProtKB-KW"/>
</dbReference>
<feature type="domain" description="RNase III" evidence="16">
    <location>
        <begin position="1202"/>
        <end position="1274"/>
    </location>
</feature>
<organism evidence="20 21">
    <name type="scientific">Pieris brassicae</name>
    <name type="common">White butterfly</name>
    <name type="synonym">Large white butterfly</name>
    <dbReference type="NCBI Taxonomy" id="7116"/>
    <lineage>
        <taxon>Eukaryota</taxon>
        <taxon>Metazoa</taxon>
        <taxon>Ecdysozoa</taxon>
        <taxon>Arthropoda</taxon>
        <taxon>Hexapoda</taxon>
        <taxon>Insecta</taxon>
        <taxon>Pterygota</taxon>
        <taxon>Neoptera</taxon>
        <taxon>Endopterygota</taxon>
        <taxon>Lepidoptera</taxon>
        <taxon>Glossata</taxon>
        <taxon>Ditrysia</taxon>
        <taxon>Papilionoidea</taxon>
        <taxon>Pieridae</taxon>
        <taxon>Pierinae</taxon>
        <taxon>Pieris</taxon>
    </lineage>
</organism>
<comment type="cofactor">
    <cofactor evidence="2">
        <name>Mg(2+)</name>
        <dbReference type="ChEBI" id="CHEBI:18420"/>
    </cofactor>
</comment>
<dbReference type="GO" id="GO:0005634">
    <property type="term" value="C:nucleus"/>
    <property type="evidence" value="ECO:0007669"/>
    <property type="project" value="TreeGrafter"/>
</dbReference>
<keyword evidence="7" id="KW-0378">Hydrolase</keyword>
<evidence type="ECO:0000256" key="11">
    <source>
        <dbReference type="ARBA" id="ARBA00023158"/>
    </source>
</evidence>
<protein>
    <recommendedName>
        <fullName evidence="22">Dicer-2</fullName>
    </recommendedName>
</protein>
<dbReference type="PANTHER" id="PTHR14950">
    <property type="entry name" value="DICER-RELATED"/>
    <property type="match status" value="1"/>
</dbReference>
<evidence type="ECO:0000256" key="5">
    <source>
        <dbReference type="ARBA" id="ARBA00022737"/>
    </source>
</evidence>
<dbReference type="InterPro" id="IPR048512">
    <property type="entry name" value="Dicer_platform"/>
</dbReference>
<dbReference type="PROSITE" id="PS51194">
    <property type="entry name" value="HELICASE_CTER"/>
    <property type="match status" value="1"/>
</dbReference>
<keyword evidence="4" id="KW-0479">Metal-binding</keyword>
<keyword evidence="9" id="KW-0067">ATP-binding</keyword>
<evidence type="ECO:0000256" key="2">
    <source>
        <dbReference type="ARBA" id="ARBA00001946"/>
    </source>
</evidence>
<dbReference type="PROSITE" id="PS50142">
    <property type="entry name" value="RNASE_3_2"/>
    <property type="match status" value="1"/>
</dbReference>
<evidence type="ECO:0000256" key="10">
    <source>
        <dbReference type="ARBA" id="ARBA00022842"/>
    </source>
</evidence>
<dbReference type="Gene3D" id="1.10.1520.10">
    <property type="entry name" value="Ribonuclease III domain"/>
    <property type="match status" value="1"/>
</dbReference>
<keyword evidence="6" id="KW-0547">Nucleotide-binding</keyword>
<keyword evidence="10" id="KW-0460">Magnesium</keyword>
<keyword evidence="12" id="KW-0464">Manganese</keyword>
<evidence type="ECO:0000256" key="13">
    <source>
        <dbReference type="ARBA" id="ARBA00035116"/>
    </source>
</evidence>
<keyword evidence="5" id="KW-0677">Repeat</keyword>
<dbReference type="InterPro" id="IPR027417">
    <property type="entry name" value="P-loop_NTPase"/>
</dbReference>
<dbReference type="Pfam" id="PF00271">
    <property type="entry name" value="Helicase_C"/>
    <property type="match status" value="1"/>
</dbReference>
<evidence type="ECO:0000256" key="14">
    <source>
        <dbReference type="PROSITE-ProRule" id="PRU00657"/>
    </source>
</evidence>
<dbReference type="Pfam" id="PF03368">
    <property type="entry name" value="Dicer_dimer"/>
    <property type="match status" value="1"/>
</dbReference>
<dbReference type="InterPro" id="IPR048513">
    <property type="entry name" value="Dicer_PBD"/>
</dbReference>
<dbReference type="Gene3D" id="3.30.160.380">
    <property type="entry name" value="Dicer dimerisation domain"/>
    <property type="match status" value="1"/>
</dbReference>
<comment type="caution">
    <text evidence="20">The sequence shown here is derived from an EMBL/GenBank/DDBJ whole genome shotgun (WGS) entry which is preliminary data.</text>
</comment>
<dbReference type="EMBL" id="CALOZG010000035">
    <property type="protein sequence ID" value="CAH4033818.1"/>
    <property type="molecule type" value="Genomic_DNA"/>
</dbReference>
<comment type="cofactor">
    <cofactor evidence="1">
        <name>Mn(2+)</name>
        <dbReference type="ChEBI" id="CHEBI:29035"/>
    </cofactor>
</comment>
<dbReference type="GO" id="GO:0003723">
    <property type="term" value="F:RNA binding"/>
    <property type="evidence" value="ECO:0007669"/>
    <property type="project" value="UniProtKB-UniRule"/>
</dbReference>
<dbReference type="SMART" id="SM00949">
    <property type="entry name" value="PAZ"/>
    <property type="match status" value="1"/>
</dbReference>
<feature type="domain" description="Dicer dsRNA-binding fold" evidence="19">
    <location>
        <begin position="568"/>
        <end position="663"/>
    </location>
</feature>
<dbReference type="PROSITE" id="PS51192">
    <property type="entry name" value="HELICASE_ATP_BIND_1"/>
    <property type="match status" value="1"/>
</dbReference>
<dbReference type="Pfam" id="PF04851">
    <property type="entry name" value="ResIII"/>
    <property type="match status" value="1"/>
</dbReference>
<evidence type="ECO:0000256" key="9">
    <source>
        <dbReference type="ARBA" id="ARBA00022840"/>
    </source>
</evidence>
<comment type="similarity">
    <text evidence="13 14">Belongs to the helicase family. Dicer subfamily.</text>
</comment>
<feature type="domain" description="Helicase C-terminal" evidence="18">
    <location>
        <begin position="366"/>
        <end position="535"/>
    </location>
</feature>
<evidence type="ECO:0000256" key="6">
    <source>
        <dbReference type="ARBA" id="ARBA00022741"/>
    </source>
</evidence>
<feature type="domain" description="Helicase ATP-binding" evidence="17">
    <location>
        <begin position="17"/>
        <end position="194"/>
    </location>
</feature>
<evidence type="ECO:0000259" key="16">
    <source>
        <dbReference type="PROSITE" id="PS50142"/>
    </source>
</evidence>
<dbReference type="GO" id="GO:0006309">
    <property type="term" value="P:apoptotic DNA fragmentation"/>
    <property type="evidence" value="ECO:0007669"/>
    <property type="project" value="TreeGrafter"/>
</dbReference>
<keyword evidence="14" id="KW-0694">RNA-binding</keyword>
<dbReference type="Gene3D" id="2.170.260.10">
    <property type="entry name" value="paz domain"/>
    <property type="match status" value="1"/>
</dbReference>
<evidence type="ECO:0000259" key="17">
    <source>
        <dbReference type="PROSITE" id="PS51192"/>
    </source>
</evidence>
<evidence type="ECO:0000256" key="15">
    <source>
        <dbReference type="SAM" id="MobiDB-lite"/>
    </source>
</evidence>
<dbReference type="SMART" id="SM00490">
    <property type="entry name" value="HELICc"/>
    <property type="match status" value="1"/>
</dbReference>
<gene>
    <name evidence="20" type="ORF">PIBRA_LOCUS10056</name>
</gene>
<dbReference type="GO" id="GO:0005524">
    <property type="term" value="F:ATP binding"/>
    <property type="evidence" value="ECO:0007669"/>
    <property type="project" value="UniProtKB-KW"/>
</dbReference>
<dbReference type="PANTHER" id="PTHR14950:SF36">
    <property type="entry name" value="ENDORIBONUCLEASE DCR-2"/>
    <property type="match status" value="1"/>
</dbReference>
<evidence type="ECO:0000256" key="3">
    <source>
        <dbReference type="ARBA" id="ARBA00022722"/>
    </source>
</evidence>
<evidence type="ECO:0008006" key="22">
    <source>
        <dbReference type="Google" id="ProtNLM"/>
    </source>
</evidence>
<dbReference type="InterPro" id="IPR038248">
    <property type="entry name" value="Dicer_dimer_sf"/>
</dbReference>
<dbReference type="PROSITE" id="PS51327">
    <property type="entry name" value="DICER_DSRBF"/>
    <property type="match status" value="1"/>
</dbReference>
<dbReference type="InterPro" id="IPR001650">
    <property type="entry name" value="Helicase_C-like"/>
</dbReference>
<dbReference type="SUPFAM" id="SSF52540">
    <property type="entry name" value="P-loop containing nucleoside triphosphate hydrolases"/>
    <property type="match status" value="1"/>
</dbReference>
<dbReference type="SMART" id="SM00535">
    <property type="entry name" value="RIBOc"/>
    <property type="match status" value="1"/>
</dbReference>
<dbReference type="Pfam" id="PF20931">
    <property type="entry name" value="Dicer_platform"/>
    <property type="match status" value="1"/>
</dbReference>
<dbReference type="CDD" id="cd15903">
    <property type="entry name" value="Dicer_PBD"/>
    <property type="match status" value="1"/>
</dbReference>
<keyword evidence="3" id="KW-0540">Nuclease</keyword>
<evidence type="ECO:0000313" key="21">
    <source>
        <dbReference type="Proteomes" id="UP001152562"/>
    </source>
</evidence>
<dbReference type="Proteomes" id="UP001152562">
    <property type="component" value="Unassembled WGS sequence"/>
</dbReference>